<dbReference type="RefSeq" id="WP_168628960.1">
    <property type="nucleotide sequence ID" value="NZ_BONL01000002.1"/>
</dbReference>
<evidence type="ECO:0000256" key="6">
    <source>
        <dbReference type="ARBA" id="ARBA00023306"/>
    </source>
</evidence>
<keyword evidence="8" id="KW-1185">Reference proteome</keyword>
<evidence type="ECO:0000256" key="5">
    <source>
        <dbReference type="ARBA" id="ARBA00023210"/>
    </source>
</evidence>
<evidence type="ECO:0000256" key="3">
    <source>
        <dbReference type="ARBA" id="ARBA00022618"/>
    </source>
</evidence>
<evidence type="ECO:0000313" key="7">
    <source>
        <dbReference type="EMBL" id="NKY21823.1"/>
    </source>
</evidence>
<reference evidence="7 8" key="1">
    <citation type="submission" date="2020-04" db="EMBL/GenBank/DDBJ databases">
        <title>MicrobeNet Type strains.</title>
        <authorList>
            <person name="Nicholson A.C."/>
        </authorList>
    </citation>
    <scope>NUCLEOTIDE SEQUENCE [LARGE SCALE GENOMIC DNA]</scope>
    <source>
        <strain evidence="7 8">ATCC BAA-788</strain>
    </source>
</reference>
<comment type="subcellular location">
    <subcellularLocation>
        <location evidence="1">Cell septum</location>
    </subcellularLocation>
</comment>
<comment type="similarity">
    <text evidence="2">Belongs to the SsgA family.</text>
</comment>
<keyword evidence="4" id="KW-0749">Sporulation</keyword>
<keyword evidence="6" id="KW-0131">Cell cycle</keyword>
<dbReference type="Pfam" id="PF04686">
    <property type="entry name" value="SsgA"/>
    <property type="match status" value="1"/>
</dbReference>
<name>A0A7X6KTQ1_9CELL</name>
<dbReference type="GO" id="GO:0030435">
    <property type="term" value="P:sporulation resulting in formation of a cellular spore"/>
    <property type="evidence" value="ECO:0007669"/>
    <property type="project" value="UniProtKB-KW"/>
</dbReference>
<organism evidence="7 8">
    <name type="scientific">Cellulomonas denverensis</name>
    <dbReference type="NCBI Taxonomy" id="264297"/>
    <lineage>
        <taxon>Bacteria</taxon>
        <taxon>Bacillati</taxon>
        <taxon>Actinomycetota</taxon>
        <taxon>Actinomycetes</taxon>
        <taxon>Micrococcales</taxon>
        <taxon>Cellulomonadaceae</taxon>
        <taxon>Cellulomonas</taxon>
    </lineage>
</organism>
<dbReference type="InterPro" id="IPR038658">
    <property type="entry name" value="SsgB_sf"/>
</dbReference>
<dbReference type="InterPro" id="IPR006776">
    <property type="entry name" value="SsgB"/>
</dbReference>
<comment type="caution">
    <text evidence="7">The sequence shown here is derived from an EMBL/GenBank/DDBJ whole genome shotgun (WGS) entry which is preliminary data.</text>
</comment>
<evidence type="ECO:0000256" key="4">
    <source>
        <dbReference type="ARBA" id="ARBA00022969"/>
    </source>
</evidence>
<protein>
    <submittedName>
        <fullName evidence="7">SsgA family sporulation/cell division regulator</fullName>
    </submittedName>
</protein>
<keyword evidence="5" id="KW-0717">Septation</keyword>
<evidence type="ECO:0000256" key="1">
    <source>
        <dbReference type="ARBA" id="ARBA00004431"/>
    </source>
</evidence>
<dbReference type="GO" id="GO:0000917">
    <property type="term" value="P:division septum assembly"/>
    <property type="evidence" value="ECO:0007669"/>
    <property type="project" value="UniProtKB-KW"/>
</dbReference>
<sequence>MAQHSDDVVESVAMQLISSDASVLPVTAELSYRAGDPYTVRAVFSSPQSTSVWLIGRDLLVQGMLADSDDPAGNGDVQVWRDEDPLFVLISLTGIEGSALLAAPADAVEHFLTRTEDLVPLGTESERMEGELTALIAALLTA</sequence>
<dbReference type="Proteomes" id="UP000581206">
    <property type="component" value="Unassembled WGS sequence"/>
</dbReference>
<keyword evidence="3 7" id="KW-0132">Cell division</keyword>
<dbReference type="EMBL" id="JAAXOX010000002">
    <property type="protein sequence ID" value="NKY21823.1"/>
    <property type="molecule type" value="Genomic_DNA"/>
</dbReference>
<evidence type="ECO:0000256" key="2">
    <source>
        <dbReference type="ARBA" id="ARBA00009323"/>
    </source>
</evidence>
<evidence type="ECO:0000313" key="8">
    <source>
        <dbReference type="Proteomes" id="UP000581206"/>
    </source>
</evidence>
<proteinExistence type="inferred from homology"/>
<gene>
    <name evidence="7" type="ORF">HGA03_04005</name>
</gene>
<dbReference type="GO" id="GO:0030428">
    <property type="term" value="C:cell septum"/>
    <property type="evidence" value="ECO:0007669"/>
    <property type="project" value="UniProtKB-SubCell"/>
</dbReference>
<accession>A0A7X6KTQ1</accession>
<dbReference type="AlphaFoldDB" id="A0A7X6KTQ1"/>
<dbReference type="Gene3D" id="2.30.31.20">
    <property type="entry name" value="Sporulation-specific cell division protein SsgB"/>
    <property type="match status" value="1"/>
</dbReference>